<evidence type="ECO:0000256" key="1">
    <source>
        <dbReference type="ARBA" id="ARBA00022679"/>
    </source>
</evidence>
<dbReference type="Proteomes" id="UP000186385">
    <property type="component" value="Unassembled WGS sequence"/>
</dbReference>
<dbReference type="EMBL" id="MWSK01000007">
    <property type="protein sequence ID" value="OXS75813.1"/>
    <property type="molecule type" value="Genomic_DNA"/>
</dbReference>
<organism evidence="5 6">
    <name type="scientific">Domibacillus enclensis</name>
    <dbReference type="NCBI Taxonomy" id="1017273"/>
    <lineage>
        <taxon>Bacteria</taxon>
        <taxon>Bacillati</taxon>
        <taxon>Bacillota</taxon>
        <taxon>Bacilli</taxon>
        <taxon>Bacillales</taxon>
        <taxon>Bacillaceae</taxon>
        <taxon>Domibacillus</taxon>
    </lineage>
</organism>
<dbReference type="Gene3D" id="3.40.630.30">
    <property type="match status" value="1"/>
</dbReference>
<evidence type="ECO:0000313" key="4">
    <source>
        <dbReference type="EMBL" id="OXS75813.1"/>
    </source>
</evidence>
<dbReference type="AlphaFoldDB" id="A0A1N7AGE2"/>
<dbReference type="InterPro" id="IPR016181">
    <property type="entry name" value="Acyl_CoA_acyltransferase"/>
</dbReference>
<keyword evidence="1" id="KW-0808">Transferase</keyword>
<dbReference type="GO" id="GO:0005840">
    <property type="term" value="C:ribosome"/>
    <property type="evidence" value="ECO:0007669"/>
    <property type="project" value="UniProtKB-KW"/>
</dbReference>
<dbReference type="Proteomes" id="UP000215545">
    <property type="component" value="Unassembled WGS sequence"/>
</dbReference>
<evidence type="ECO:0000313" key="5">
    <source>
        <dbReference type="EMBL" id="SIR38152.1"/>
    </source>
</evidence>
<dbReference type="GO" id="GO:0016747">
    <property type="term" value="F:acyltransferase activity, transferring groups other than amino-acyl groups"/>
    <property type="evidence" value="ECO:0007669"/>
    <property type="project" value="InterPro"/>
</dbReference>
<dbReference type="SUPFAM" id="SSF55729">
    <property type="entry name" value="Acyl-CoA N-acyltransferases (Nat)"/>
    <property type="match status" value="1"/>
</dbReference>
<dbReference type="InterPro" id="IPR000182">
    <property type="entry name" value="GNAT_dom"/>
</dbReference>
<evidence type="ECO:0000313" key="7">
    <source>
        <dbReference type="Proteomes" id="UP000215545"/>
    </source>
</evidence>
<proteinExistence type="predicted"/>
<accession>A0A1N7AGE2</accession>
<sequence length="148" mass="17396">MIRKANVSDISTIAQLKLNMFKETGMEHVLGENFIQKVQSVYRDMYEKEKAQHFVIEHEGQLIACGGAFIKEDLPYCFYREPQYGFIGDVYVEEQFRRQGYAKELTNAVLEWLFDRDIQTVRLLASDQARKLYESIGFIETDQMILHK</sequence>
<keyword evidence="7" id="KW-1185">Reference proteome</keyword>
<dbReference type="EMBL" id="FTLX01000007">
    <property type="protein sequence ID" value="SIR38152.1"/>
    <property type="molecule type" value="Genomic_DNA"/>
</dbReference>
<dbReference type="Pfam" id="PF00583">
    <property type="entry name" value="Acetyltransf_1"/>
    <property type="match status" value="1"/>
</dbReference>
<name>A0A1N7AGE2_9BACI</name>
<reference evidence="7" key="2">
    <citation type="submission" date="2017-03" db="EMBL/GenBank/DDBJ databases">
        <title>Bacillus sp. V-88(T) DSM27956, whole genome shotgun sequencing project.</title>
        <authorList>
            <person name="Dastager S.G."/>
            <person name="Neurgaonkar P.S."/>
            <person name="Dharne M.S."/>
        </authorList>
    </citation>
    <scope>NUCLEOTIDE SEQUENCE [LARGE SCALE GENOMIC DNA]</scope>
    <source>
        <strain evidence="7">DSM 25145</strain>
    </source>
</reference>
<keyword evidence="5" id="KW-0687">Ribonucleoprotein</keyword>
<keyword evidence="2" id="KW-0012">Acyltransferase</keyword>
<feature type="domain" description="N-acetyltransferase" evidence="3">
    <location>
        <begin position="1"/>
        <end position="148"/>
    </location>
</feature>
<dbReference type="InterPro" id="IPR050832">
    <property type="entry name" value="Bact_Acetyltransf"/>
</dbReference>
<evidence type="ECO:0000313" key="6">
    <source>
        <dbReference type="Proteomes" id="UP000186385"/>
    </source>
</evidence>
<dbReference type="RefSeq" id="WP_045852212.1">
    <property type="nucleotide sequence ID" value="NZ_FTLX01000007.1"/>
</dbReference>
<evidence type="ECO:0000256" key="2">
    <source>
        <dbReference type="ARBA" id="ARBA00023315"/>
    </source>
</evidence>
<keyword evidence="5" id="KW-0689">Ribosomal protein</keyword>
<reference evidence="5 6" key="1">
    <citation type="submission" date="2017-01" db="EMBL/GenBank/DDBJ databases">
        <authorList>
            <person name="Mah S.A."/>
            <person name="Swanson W.J."/>
            <person name="Moy G.W."/>
            <person name="Vacquier V.D."/>
        </authorList>
    </citation>
    <scope>NUCLEOTIDE SEQUENCE [LARGE SCALE GENOMIC DNA]</scope>
    <source>
        <strain evidence="5 6">NIO-1016</strain>
    </source>
</reference>
<dbReference type="STRING" id="1017273.SAMN05443094_107200"/>
<dbReference type="PANTHER" id="PTHR43877">
    <property type="entry name" value="AMINOALKYLPHOSPHONATE N-ACETYLTRANSFERASE-RELATED-RELATED"/>
    <property type="match status" value="1"/>
</dbReference>
<evidence type="ECO:0000259" key="3">
    <source>
        <dbReference type="PROSITE" id="PS51186"/>
    </source>
</evidence>
<dbReference type="CDD" id="cd04301">
    <property type="entry name" value="NAT_SF"/>
    <property type="match status" value="1"/>
</dbReference>
<reference evidence="4" key="3">
    <citation type="submission" date="2017-03" db="EMBL/GenBank/DDBJ databases">
        <authorList>
            <person name="Dastager S.G."/>
            <person name="Neurgaonkar P.S."/>
            <person name="Dharne M.S."/>
        </authorList>
    </citation>
    <scope>NUCLEOTIDE SEQUENCE</scope>
    <source>
        <strain evidence="4">DSM 25145</strain>
    </source>
</reference>
<protein>
    <submittedName>
        <fullName evidence="4">GNAT family N-acetyltransferase</fullName>
    </submittedName>
    <submittedName>
        <fullName evidence="5">Ribosomal protein S18 acetylase RimI</fullName>
    </submittedName>
</protein>
<dbReference type="PROSITE" id="PS51186">
    <property type="entry name" value="GNAT"/>
    <property type="match status" value="1"/>
</dbReference>
<gene>
    <name evidence="4" type="ORF">B1B05_14895</name>
    <name evidence="5" type="ORF">SAMN05443094_107200</name>
</gene>